<dbReference type="InterPro" id="IPR002797">
    <property type="entry name" value="Polysacc_synth"/>
</dbReference>
<gene>
    <name evidence="7" type="ORF">BO222_01860</name>
</gene>
<feature type="transmembrane region" description="Helical" evidence="6">
    <location>
        <begin position="463"/>
        <end position="484"/>
    </location>
</feature>
<keyword evidence="8" id="KW-1185">Reference proteome</keyword>
<dbReference type="AlphaFoldDB" id="A0A1U7NIJ1"/>
<feature type="transmembrane region" description="Helical" evidence="6">
    <location>
        <begin position="496"/>
        <end position="520"/>
    </location>
</feature>
<evidence type="ECO:0000256" key="1">
    <source>
        <dbReference type="ARBA" id="ARBA00004651"/>
    </source>
</evidence>
<sequence>MKSSSTKKSLIVGGLVGTSGFLIAKAIGLVYSIPFSTILGSDAYMSYYGTAYRIYSYILNVFTAGFPFAIATLVAKYSTLENWKTVLQVRKLSLIFMACVGFLGMIIMMLLSGLLAMLMTETADGAHVMTLVLCILAVAIFLVPILSSYRGFIQGRKEMEEYAFSQAFEQIFRVGFLLSAACLLVYGFHMDRVWALYGAVLSTSVAALAGIIQISKFSRKQEKMLSVMAKKQQVKTVPIRPLFKELVILALPYMGSAILGYSDDIYNSVLLPIGLRYSSYTPEQIDTVMSAANYVGTKLTAIPMILAPGFTAAIIPHLSSSLLEKKYKRIRKDIRECMNIVLFMGLFLSFAIMIYAGPIFHTLFYTSDLPLSTDIIRWISLEGLMGTITPVVTSIMMALSLQKSLLRRLAIGTVIKGVLIVPLTIWMGFPGTVLATMVSYGYILTFNTMELSEKFGVSLKSTAQVFIKTMISLCCMGLCAWLLSNLGLANPASSKLVCLGTMLVSGVVSTIVFLIAALVLQLPQQLFHFRLKMPR</sequence>
<proteinExistence type="predicted"/>
<comment type="subcellular location">
    <subcellularLocation>
        <location evidence="1">Cell membrane</location>
        <topology evidence="1">Multi-pass membrane protein</topology>
    </subcellularLocation>
</comment>
<feature type="transmembrane region" description="Helical" evidence="6">
    <location>
        <begin position="419"/>
        <end position="443"/>
    </location>
</feature>
<feature type="transmembrane region" description="Helical" evidence="6">
    <location>
        <begin position="299"/>
        <end position="319"/>
    </location>
</feature>
<feature type="transmembrane region" description="Helical" evidence="6">
    <location>
        <begin position="340"/>
        <end position="363"/>
    </location>
</feature>
<evidence type="ECO:0000256" key="6">
    <source>
        <dbReference type="SAM" id="Phobius"/>
    </source>
</evidence>
<evidence type="ECO:0000313" key="8">
    <source>
        <dbReference type="Proteomes" id="UP000186341"/>
    </source>
</evidence>
<dbReference type="InterPro" id="IPR024923">
    <property type="entry name" value="PG_synth_SpoVB"/>
</dbReference>
<keyword evidence="4 6" id="KW-1133">Transmembrane helix</keyword>
<dbReference type="InterPro" id="IPR050833">
    <property type="entry name" value="Poly_Biosynth_Transport"/>
</dbReference>
<keyword evidence="5 6" id="KW-0472">Membrane</keyword>
<keyword evidence="3 6" id="KW-0812">Transmembrane</keyword>
<dbReference type="GO" id="GO:0005886">
    <property type="term" value="C:plasma membrane"/>
    <property type="evidence" value="ECO:0007669"/>
    <property type="project" value="UniProtKB-SubCell"/>
</dbReference>
<dbReference type="OrthoDB" id="9775950at2"/>
<dbReference type="Pfam" id="PF01943">
    <property type="entry name" value="Polysacc_synt"/>
    <property type="match status" value="1"/>
</dbReference>
<evidence type="ECO:0000256" key="5">
    <source>
        <dbReference type="ARBA" id="ARBA00023136"/>
    </source>
</evidence>
<evidence type="ECO:0000256" key="2">
    <source>
        <dbReference type="ARBA" id="ARBA00022475"/>
    </source>
</evidence>
<feature type="transmembrane region" description="Helical" evidence="6">
    <location>
        <begin position="242"/>
        <end position="262"/>
    </location>
</feature>
<feature type="transmembrane region" description="Helical" evidence="6">
    <location>
        <begin position="194"/>
        <end position="214"/>
    </location>
</feature>
<dbReference type="EMBL" id="MPJW01000061">
    <property type="protein sequence ID" value="OLU42332.1"/>
    <property type="molecule type" value="Genomic_DNA"/>
</dbReference>
<feature type="transmembrane region" description="Helical" evidence="6">
    <location>
        <begin position="54"/>
        <end position="74"/>
    </location>
</feature>
<dbReference type="GeneID" id="82201982"/>
<name>A0A1U7NIJ1_9FIRM</name>
<feature type="transmembrane region" description="Helical" evidence="6">
    <location>
        <begin position="12"/>
        <end position="34"/>
    </location>
</feature>
<evidence type="ECO:0000256" key="3">
    <source>
        <dbReference type="ARBA" id="ARBA00022692"/>
    </source>
</evidence>
<organism evidence="7 8">
    <name type="scientific">Ileibacterium valens</name>
    <dbReference type="NCBI Taxonomy" id="1862668"/>
    <lineage>
        <taxon>Bacteria</taxon>
        <taxon>Bacillati</taxon>
        <taxon>Bacillota</taxon>
        <taxon>Erysipelotrichia</taxon>
        <taxon>Erysipelotrichales</taxon>
        <taxon>Erysipelotrichaceae</taxon>
        <taxon>Ileibacterium</taxon>
    </lineage>
</organism>
<evidence type="ECO:0000313" key="7">
    <source>
        <dbReference type="EMBL" id="OLU42332.1"/>
    </source>
</evidence>
<protein>
    <submittedName>
        <fullName evidence="7">Teichoic acid transporter</fullName>
    </submittedName>
</protein>
<dbReference type="RefSeq" id="WP_075817868.1">
    <property type="nucleotide sequence ID" value="NZ_CAJUTZ010000136.1"/>
</dbReference>
<evidence type="ECO:0000256" key="4">
    <source>
        <dbReference type="ARBA" id="ARBA00022989"/>
    </source>
</evidence>
<dbReference type="PIRSF" id="PIRSF038958">
    <property type="entry name" value="PG_synth_SpoVB"/>
    <property type="match status" value="1"/>
</dbReference>
<feature type="transmembrane region" description="Helical" evidence="6">
    <location>
        <begin position="125"/>
        <end position="149"/>
    </location>
</feature>
<feature type="transmembrane region" description="Helical" evidence="6">
    <location>
        <begin position="94"/>
        <end position="119"/>
    </location>
</feature>
<feature type="transmembrane region" description="Helical" evidence="6">
    <location>
        <begin position="170"/>
        <end position="188"/>
    </location>
</feature>
<dbReference type="Proteomes" id="UP000186341">
    <property type="component" value="Unassembled WGS sequence"/>
</dbReference>
<feature type="transmembrane region" description="Helical" evidence="6">
    <location>
        <begin position="375"/>
        <end position="399"/>
    </location>
</feature>
<keyword evidence="2" id="KW-1003">Cell membrane</keyword>
<comment type="caution">
    <text evidence="7">The sequence shown here is derived from an EMBL/GenBank/DDBJ whole genome shotgun (WGS) entry which is preliminary data.</text>
</comment>
<accession>A0A1U7NIJ1</accession>
<dbReference type="PANTHER" id="PTHR30250:SF21">
    <property type="entry name" value="LIPID II FLIPPASE MURJ"/>
    <property type="match status" value="1"/>
</dbReference>
<dbReference type="PANTHER" id="PTHR30250">
    <property type="entry name" value="PST FAMILY PREDICTED COLANIC ACID TRANSPORTER"/>
    <property type="match status" value="1"/>
</dbReference>
<reference evidence="7 8" key="1">
    <citation type="submission" date="2016-11" db="EMBL/GenBank/DDBJ databases">
        <title>Description of two novel members of the family Erysipelotrichaceae: Ileibacterium lipovorans gen. nov., sp. nov. and Dubosiella newyorkensis, gen. nov., sp. nov.</title>
        <authorList>
            <person name="Cox L.M."/>
            <person name="Sohn J."/>
            <person name="Tyrrell K.L."/>
            <person name="Citron D.M."/>
            <person name="Lawson P.A."/>
            <person name="Patel N.B."/>
            <person name="Iizumi T."/>
            <person name="Perez-Perez G.I."/>
            <person name="Goldstein E.J."/>
            <person name="Blaser M.J."/>
        </authorList>
    </citation>
    <scope>NUCLEOTIDE SEQUENCE [LARGE SCALE GENOMIC DNA]</scope>
    <source>
        <strain evidence="7 8">NYU-BL-A3</strain>
    </source>
</reference>